<protein>
    <recommendedName>
        <fullName evidence="4">RING-type domain-containing protein</fullName>
    </recommendedName>
</protein>
<evidence type="ECO:0000256" key="2">
    <source>
        <dbReference type="SAM" id="Coils"/>
    </source>
</evidence>
<feature type="compositionally biased region" description="Polar residues" evidence="3">
    <location>
        <begin position="295"/>
        <end position="305"/>
    </location>
</feature>
<gene>
    <name evidence="5" type="ORF">WG66_10332</name>
</gene>
<dbReference type="PANTHER" id="PTHR22663:SF17">
    <property type="entry name" value="RING FINGER PROTEIN NARYA-RELATED"/>
    <property type="match status" value="1"/>
</dbReference>
<organism evidence="5 6">
    <name type="scientific">Moniliophthora roreri</name>
    <name type="common">Frosty pod rot fungus</name>
    <name type="synonym">Monilia roreri</name>
    <dbReference type="NCBI Taxonomy" id="221103"/>
    <lineage>
        <taxon>Eukaryota</taxon>
        <taxon>Fungi</taxon>
        <taxon>Dikarya</taxon>
        <taxon>Basidiomycota</taxon>
        <taxon>Agaricomycotina</taxon>
        <taxon>Agaricomycetes</taxon>
        <taxon>Agaricomycetidae</taxon>
        <taxon>Agaricales</taxon>
        <taxon>Marasmiineae</taxon>
        <taxon>Marasmiaceae</taxon>
        <taxon>Moniliophthora</taxon>
    </lineage>
</organism>
<reference evidence="5 6" key="1">
    <citation type="submission" date="2015-12" db="EMBL/GenBank/DDBJ databases">
        <title>Draft genome sequence of Moniliophthora roreri, the causal agent of frosty pod rot of cacao.</title>
        <authorList>
            <person name="Aime M.C."/>
            <person name="Diaz-Valderrama J.R."/>
            <person name="Kijpornyongpan T."/>
            <person name="Phillips-Mora W."/>
        </authorList>
    </citation>
    <scope>NUCLEOTIDE SEQUENCE [LARGE SCALE GENOMIC DNA]</scope>
    <source>
        <strain evidence="5 6">MCA 2952</strain>
    </source>
</reference>
<comment type="caution">
    <text evidence="5">The sequence shown here is derived from an EMBL/GenBank/DDBJ whole genome shotgun (WGS) entry which is preliminary data.</text>
</comment>
<feature type="domain" description="RING-type" evidence="4">
    <location>
        <begin position="18"/>
        <end position="62"/>
    </location>
</feature>
<feature type="compositionally biased region" description="Low complexity" evidence="3">
    <location>
        <begin position="245"/>
        <end position="259"/>
    </location>
</feature>
<evidence type="ECO:0000256" key="3">
    <source>
        <dbReference type="SAM" id="MobiDB-lite"/>
    </source>
</evidence>
<sequence>MSAISSDHLDFDFWEFVNCARCQLPFLSGPDAVATVPFWLTECGHVLCNNHLKADQSCSQCGATGVQLVPLQREMEAPMSEWFRSIPYMLDSIAYATKASLQSTNLPFQQESMAAQIRSLKARHHQQRLLIDKLKRENAELKRMNEMLQLQPQSVDPYQQSYGYEGQSLAHKNMNRKRPRVESMGSPATSSPRRLPTPVGASRLTLPPGQKPPQLSSKTHDSADDPASRRPGSSQFAQQYAYAPSQSNHSQSSHISRQQLGSRRGKPSAEQSSHAHRTRSSQLMPPPQAPRAVFNQRSSNPPMNINQHMVTQNMNTRRNADIPSMSHRIPQQPNLYIPEVPSTSQGPSNISTSRFLPQEQFQTSRAQSHANLSGGQRVPFVPK</sequence>
<evidence type="ECO:0000256" key="1">
    <source>
        <dbReference type="ARBA" id="ARBA00023254"/>
    </source>
</evidence>
<evidence type="ECO:0000313" key="5">
    <source>
        <dbReference type="EMBL" id="KTB37162.1"/>
    </source>
</evidence>
<feature type="compositionally biased region" description="Basic and acidic residues" evidence="3">
    <location>
        <begin position="218"/>
        <end position="228"/>
    </location>
</feature>
<accession>A0A0W0FLE5</accession>
<dbReference type="GO" id="GO:0019789">
    <property type="term" value="F:SUMO transferase activity"/>
    <property type="evidence" value="ECO:0007669"/>
    <property type="project" value="InterPro"/>
</dbReference>
<feature type="coiled-coil region" evidence="2">
    <location>
        <begin position="117"/>
        <end position="151"/>
    </location>
</feature>
<dbReference type="GO" id="GO:0007129">
    <property type="term" value="P:homologous chromosome pairing at meiosis"/>
    <property type="evidence" value="ECO:0007669"/>
    <property type="project" value="TreeGrafter"/>
</dbReference>
<proteinExistence type="predicted"/>
<dbReference type="AlphaFoldDB" id="A0A0W0FLE5"/>
<dbReference type="eggNOG" id="KOG4739">
    <property type="taxonomic scope" value="Eukaryota"/>
</dbReference>
<feature type="region of interest" description="Disordered" evidence="3">
    <location>
        <begin position="334"/>
        <end position="383"/>
    </location>
</feature>
<dbReference type="GO" id="GO:0016925">
    <property type="term" value="P:protein sumoylation"/>
    <property type="evidence" value="ECO:0007669"/>
    <property type="project" value="TreeGrafter"/>
</dbReference>
<dbReference type="GO" id="GO:0007131">
    <property type="term" value="P:reciprocal meiotic recombination"/>
    <property type="evidence" value="ECO:0007669"/>
    <property type="project" value="InterPro"/>
</dbReference>
<keyword evidence="1" id="KW-0469">Meiosis</keyword>
<dbReference type="InterPro" id="IPR042123">
    <property type="entry name" value="Zip3/RNF212-like"/>
</dbReference>
<dbReference type="Proteomes" id="UP000054988">
    <property type="component" value="Unassembled WGS sequence"/>
</dbReference>
<dbReference type="PANTHER" id="PTHR22663">
    <property type="entry name" value="RING FINGER PROTEIN NARYA-RELATED"/>
    <property type="match status" value="1"/>
</dbReference>
<feature type="region of interest" description="Disordered" evidence="3">
    <location>
        <begin position="171"/>
        <end position="305"/>
    </location>
</feature>
<feature type="compositionally biased region" description="Polar residues" evidence="3">
    <location>
        <begin position="341"/>
        <end position="374"/>
    </location>
</feature>
<name>A0A0W0FLE5_MONRR</name>
<dbReference type="InterPro" id="IPR001841">
    <property type="entry name" value="Znf_RING"/>
</dbReference>
<dbReference type="Pfam" id="PF14634">
    <property type="entry name" value="zf-RING_5"/>
    <property type="match status" value="1"/>
</dbReference>
<dbReference type="GO" id="GO:0000795">
    <property type="term" value="C:synaptonemal complex"/>
    <property type="evidence" value="ECO:0007669"/>
    <property type="project" value="InterPro"/>
</dbReference>
<evidence type="ECO:0000313" key="6">
    <source>
        <dbReference type="Proteomes" id="UP000054988"/>
    </source>
</evidence>
<evidence type="ECO:0000259" key="4">
    <source>
        <dbReference type="Pfam" id="PF14634"/>
    </source>
</evidence>
<keyword evidence="2" id="KW-0175">Coiled coil</keyword>
<dbReference type="EMBL" id="LATX01001869">
    <property type="protein sequence ID" value="KTB37162.1"/>
    <property type="molecule type" value="Genomic_DNA"/>
</dbReference>